<feature type="compositionally biased region" description="Polar residues" evidence="3">
    <location>
        <begin position="220"/>
        <end position="234"/>
    </location>
</feature>
<feature type="region of interest" description="Disordered" evidence="3">
    <location>
        <begin position="317"/>
        <end position="366"/>
    </location>
</feature>
<dbReference type="GO" id="GO:0000228">
    <property type="term" value="C:nuclear chromosome"/>
    <property type="evidence" value="ECO:0007669"/>
    <property type="project" value="TreeGrafter"/>
</dbReference>
<dbReference type="PANTHER" id="PTHR35144">
    <property type="entry name" value="MEIOSIS-SPECIFIC TRANSCRIPTION FACTOR NDT80"/>
    <property type="match status" value="1"/>
</dbReference>
<dbReference type="GO" id="GO:0045944">
    <property type="term" value="P:positive regulation of transcription by RNA polymerase II"/>
    <property type="evidence" value="ECO:0007669"/>
    <property type="project" value="TreeGrafter"/>
</dbReference>
<dbReference type="InterPro" id="IPR037141">
    <property type="entry name" value="NDT80_DNA-bd_dom_sf"/>
</dbReference>
<dbReference type="PANTHER" id="PTHR35144:SF2">
    <property type="entry name" value="MEIOSIS-SPECIFIC TRANSCRIPTION FACTOR NDT80"/>
    <property type="match status" value="1"/>
</dbReference>
<feature type="region of interest" description="Disordered" evidence="3">
    <location>
        <begin position="202"/>
        <end position="236"/>
    </location>
</feature>
<feature type="compositionally biased region" description="Gly residues" evidence="3">
    <location>
        <begin position="340"/>
        <end position="351"/>
    </location>
</feature>
<keyword evidence="6" id="KW-1185">Reference proteome</keyword>
<feature type="domain" description="NDT80" evidence="4">
    <location>
        <begin position="68"/>
        <end position="331"/>
    </location>
</feature>
<dbReference type="Gene3D" id="2.60.40.1390">
    <property type="entry name" value="NDT80 DNA-binding domain"/>
    <property type="match status" value="1"/>
</dbReference>
<keyword evidence="1 2" id="KW-0238">DNA-binding</keyword>
<dbReference type="Pfam" id="PF05224">
    <property type="entry name" value="NDT80_PhoG"/>
    <property type="match status" value="1"/>
</dbReference>
<feature type="DNA-binding region" description="NDT80" evidence="2">
    <location>
        <begin position="68"/>
        <end position="331"/>
    </location>
</feature>
<evidence type="ECO:0000256" key="3">
    <source>
        <dbReference type="SAM" id="MobiDB-lite"/>
    </source>
</evidence>
<feature type="compositionally biased region" description="Polar residues" evidence="3">
    <location>
        <begin position="19"/>
        <end position="34"/>
    </location>
</feature>
<dbReference type="Proteomes" id="UP000266188">
    <property type="component" value="Unassembled WGS sequence"/>
</dbReference>
<feature type="region of interest" description="Disordered" evidence="3">
    <location>
        <begin position="1"/>
        <end position="34"/>
    </location>
</feature>
<dbReference type="SUPFAM" id="SSF49417">
    <property type="entry name" value="p53-like transcription factors"/>
    <property type="match status" value="1"/>
</dbReference>
<dbReference type="AlphaFoldDB" id="A0A3A2ZKJ4"/>
<dbReference type="EMBL" id="MVGC01000772">
    <property type="protein sequence ID" value="RJE17681.1"/>
    <property type="molecule type" value="Genomic_DNA"/>
</dbReference>
<gene>
    <name evidence="5" type="ORF">PHISCL_09982</name>
</gene>
<evidence type="ECO:0000259" key="4">
    <source>
        <dbReference type="PROSITE" id="PS51517"/>
    </source>
</evidence>
<evidence type="ECO:0000256" key="2">
    <source>
        <dbReference type="PROSITE-ProRule" id="PRU00850"/>
    </source>
</evidence>
<name>A0A3A2ZKJ4_9EURO</name>
<evidence type="ECO:0000313" key="5">
    <source>
        <dbReference type="EMBL" id="RJE17681.1"/>
    </source>
</evidence>
<reference evidence="6" key="1">
    <citation type="submission" date="2017-02" db="EMBL/GenBank/DDBJ databases">
        <authorList>
            <person name="Tafer H."/>
            <person name="Lopandic K."/>
        </authorList>
    </citation>
    <scope>NUCLEOTIDE SEQUENCE [LARGE SCALE GENOMIC DNA]</scope>
    <source>
        <strain evidence="6">CBS 366.77</strain>
    </source>
</reference>
<dbReference type="InterPro" id="IPR052605">
    <property type="entry name" value="Fungal_trans_regulator"/>
</dbReference>
<dbReference type="OrthoDB" id="2288358at2759"/>
<dbReference type="GO" id="GO:0003677">
    <property type="term" value="F:DNA binding"/>
    <property type="evidence" value="ECO:0007669"/>
    <property type="project" value="UniProtKB-KW"/>
</dbReference>
<organism evidence="5 6">
    <name type="scientific">Aspergillus sclerotialis</name>
    <dbReference type="NCBI Taxonomy" id="2070753"/>
    <lineage>
        <taxon>Eukaryota</taxon>
        <taxon>Fungi</taxon>
        <taxon>Dikarya</taxon>
        <taxon>Ascomycota</taxon>
        <taxon>Pezizomycotina</taxon>
        <taxon>Eurotiomycetes</taxon>
        <taxon>Eurotiomycetidae</taxon>
        <taxon>Eurotiales</taxon>
        <taxon>Aspergillaceae</taxon>
        <taxon>Aspergillus</taxon>
        <taxon>Aspergillus subgen. Polypaecilum</taxon>
    </lineage>
</organism>
<dbReference type="GO" id="GO:0003700">
    <property type="term" value="F:DNA-binding transcription factor activity"/>
    <property type="evidence" value="ECO:0007669"/>
    <property type="project" value="UniProtKB-UniRule"/>
</dbReference>
<dbReference type="InterPro" id="IPR008967">
    <property type="entry name" value="p53-like_TF_DNA-bd_sf"/>
</dbReference>
<feature type="compositionally biased region" description="Basic and acidic residues" evidence="3">
    <location>
        <begin position="202"/>
        <end position="214"/>
    </location>
</feature>
<evidence type="ECO:0000256" key="1">
    <source>
        <dbReference type="ARBA" id="ARBA00023125"/>
    </source>
</evidence>
<sequence length="545" mass="59822">MADFRSRVPTLQPPAGMSPSMQSQHTTIPSNTGMLNRGDNLTYSLHRGQFSPLSNPNDMTRFSYTSTPRALENTVDRPQNMVFGPTGNMLMDPAPRIQQLVDAPPFHETNTLHQIVSGNQTVKPEIWAKIHKGFFQADDKWTCYRRNYFSVSCSFTLNPFTPSPLFLKLSDHQGAERIRSFSMSISAIVNGHYGEIRELVQHTPKRDKQSERRPGKIPLQPTQPGRGSNNSQLGFSLGSPTAMDYTSYGSTPQPTQPPMQHTFERIQFQKATANNGKRRAQQQYYNLVVELYAEISNPVAGCDSQWIKIARKQSHPMVVRGRSPGHYKDGRRDSTTSMGPDGGSGAAGDGSGAVLPPSIGPTARSHLGLMSYDTSQRSGTHYGRGDYRQIGTEQFPPSGGSPLLSSSSSSAFDINIMNDSMDPMDTMKGVSSMDSYNQDPTFAVTSPDRKLDGAFRGLNYDYNTLPKTDESGTSFAESFDTIVPTMSNSQGDTSHYLKPPGRLASQTGRLAGIGSYDPVFSPRPTEGNNAFGRFDPIHGTQSICT</sequence>
<dbReference type="PROSITE" id="PS51517">
    <property type="entry name" value="NDT80"/>
    <property type="match status" value="1"/>
</dbReference>
<dbReference type="GO" id="GO:0051321">
    <property type="term" value="P:meiotic cell cycle"/>
    <property type="evidence" value="ECO:0007669"/>
    <property type="project" value="TreeGrafter"/>
</dbReference>
<evidence type="ECO:0000313" key="6">
    <source>
        <dbReference type="Proteomes" id="UP000266188"/>
    </source>
</evidence>
<dbReference type="InterPro" id="IPR024061">
    <property type="entry name" value="NDT80_DNA-bd_dom"/>
</dbReference>
<protein>
    <recommendedName>
        <fullName evidence="4">NDT80 domain-containing protein</fullName>
    </recommendedName>
</protein>
<proteinExistence type="predicted"/>
<accession>A0A3A2ZKJ4</accession>
<comment type="caution">
    <text evidence="5">The sequence shown here is derived from an EMBL/GenBank/DDBJ whole genome shotgun (WGS) entry which is preliminary data.</text>
</comment>